<accession>A0ABD2XQY2</accession>
<keyword evidence="3" id="KW-1185">Reference proteome</keyword>
<name>A0ABD2XQY2_9HYME</name>
<dbReference type="AlphaFoldDB" id="A0ABD2XQY2"/>
<sequence length="92" mass="10723">MERRRMIDGNRSWLLSLLASCLVAALLCSTSVQAFVYISTTELCDNDDEKMKKKINYTESTVRTEFASRNNQLFVWIRSYVHINKSHYLARA</sequence>
<proteinExistence type="predicted"/>
<evidence type="ECO:0000313" key="2">
    <source>
        <dbReference type="EMBL" id="KAL3407514.1"/>
    </source>
</evidence>
<evidence type="ECO:0000313" key="3">
    <source>
        <dbReference type="Proteomes" id="UP001627154"/>
    </source>
</evidence>
<feature type="chain" id="PRO_5044784999" evidence="1">
    <location>
        <begin position="35"/>
        <end position="92"/>
    </location>
</feature>
<protein>
    <submittedName>
        <fullName evidence="2">Uncharacterized protein</fullName>
    </submittedName>
</protein>
<evidence type="ECO:0000256" key="1">
    <source>
        <dbReference type="SAM" id="SignalP"/>
    </source>
</evidence>
<gene>
    <name evidence="2" type="ORF">TKK_000486</name>
</gene>
<keyword evidence="1" id="KW-0732">Signal</keyword>
<comment type="caution">
    <text evidence="2">The sequence shown here is derived from an EMBL/GenBank/DDBJ whole genome shotgun (WGS) entry which is preliminary data.</text>
</comment>
<reference evidence="2 3" key="1">
    <citation type="journal article" date="2024" name="bioRxiv">
        <title>A reference genome for Trichogramma kaykai: A tiny desert-dwelling parasitoid wasp with competing sex-ratio distorters.</title>
        <authorList>
            <person name="Culotta J."/>
            <person name="Lindsey A.R."/>
        </authorList>
    </citation>
    <scope>NUCLEOTIDE SEQUENCE [LARGE SCALE GENOMIC DNA]</scope>
    <source>
        <strain evidence="2 3">KSX58</strain>
    </source>
</reference>
<dbReference type="EMBL" id="JBJJXI010000007">
    <property type="protein sequence ID" value="KAL3407514.1"/>
    <property type="molecule type" value="Genomic_DNA"/>
</dbReference>
<dbReference type="Proteomes" id="UP001627154">
    <property type="component" value="Unassembled WGS sequence"/>
</dbReference>
<feature type="signal peptide" evidence="1">
    <location>
        <begin position="1"/>
        <end position="34"/>
    </location>
</feature>
<organism evidence="2 3">
    <name type="scientific">Trichogramma kaykai</name>
    <dbReference type="NCBI Taxonomy" id="54128"/>
    <lineage>
        <taxon>Eukaryota</taxon>
        <taxon>Metazoa</taxon>
        <taxon>Ecdysozoa</taxon>
        <taxon>Arthropoda</taxon>
        <taxon>Hexapoda</taxon>
        <taxon>Insecta</taxon>
        <taxon>Pterygota</taxon>
        <taxon>Neoptera</taxon>
        <taxon>Endopterygota</taxon>
        <taxon>Hymenoptera</taxon>
        <taxon>Apocrita</taxon>
        <taxon>Proctotrupomorpha</taxon>
        <taxon>Chalcidoidea</taxon>
        <taxon>Trichogrammatidae</taxon>
        <taxon>Trichogramma</taxon>
    </lineage>
</organism>